<comment type="caution">
    <text evidence="2">The sequence shown here is derived from an EMBL/GenBank/DDBJ whole genome shotgun (WGS) entry which is preliminary data.</text>
</comment>
<proteinExistence type="predicted"/>
<evidence type="ECO:0000256" key="1">
    <source>
        <dbReference type="SAM" id="SignalP"/>
    </source>
</evidence>
<protein>
    <recommendedName>
        <fullName evidence="4">YD repeat-containing protein</fullName>
    </recommendedName>
</protein>
<feature type="signal peptide" evidence="1">
    <location>
        <begin position="1"/>
        <end position="30"/>
    </location>
</feature>
<reference evidence="2 3" key="1">
    <citation type="journal article" date="2019" name="Int. J. Syst. Evol. Microbiol.">
        <title>The Global Catalogue of Microorganisms (GCM) 10K type strain sequencing project: providing services to taxonomists for standard genome sequencing and annotation.</title>
        <authorList>
            <consortium name="The Broad Institute Genomics Platform"/>
            <consortium name="The Broad Institute Genome Sequencing Center for Infectious Disease"/>
            <person name="Wu L."/>
            <person name="Ma J."/>
        </authorList>
    </citation>
    <scope>NUCLEOTIDE SEQUENCE [LARGE SCALE GENOMIC DNA]</scope>
    <source>
        <strain evidence="2 3">JCM 12398</strain>
    </source>
</reference>
<dbReference type="Proteomes" id="UP001501266">
    <property type="component" value="Unassembled WGS sequence"/>
</dbReference>
<evidence type="ECO:0000313" key="3">
    <source>
        <dbReference type="Proteomes" id="UP001501266"/>
    </source>
</evidence>
<evidence type="ECO:0000313" key="2">
    <source>
        <dbReference type="EMBL" id="GAA1417792.1"/>
    </source>
</evidence>
<dbReference type="Gene3D" id="2.180.10.10">
    <property type="entry name" value="RHS repeat-associated core"/>
    <property type="match status" value="1"/>
</dbReference>
<accession>A0ABN1YM87</accession>
<keyword evidence="1" id="KW-0732">Signal</keyword>
<dbReference type="EMBL" id="BAAAKK010000001">
    <property type="protein sequence ID" value="GAA1417792.1"/>
    <property type="molecule type" value="Genomic_DNA"/>
</dbReference>
<organism evidence="2 3">
    <name type="scientific">Agrococcus citreus</name>
    <dbReference type="NCBI Taxonomy" id="84643"/>
    <lineage>
        <taxon>Bacteria</taxon>
        <taxon>Bacillati</taxon>
        <taxon>Actinomycetota</taxon>
        <taxon>Actinomycetes</taxon>
        <taxon>Micrococcales</taxon>
        <taxon>Microbacteriaceae</taxon>
        <taxon>Agrococcus</taxon>
    </lineage>
</organism>
<sequence length="357" mass="36206">MRKGRSLVSVLATTALTLGLITAVAAPANAALPVAPTSSQTTGDRPGATELGFAVSDRVTASVDVGTGNLRVSTSSLSLVGVNGQVEIGRTYNSLRATLGSTSTSAANRWTLSVGGVGWLAAGASGAVIYTDGSGATWQFTPSTTTPGAFVSPAGAKADLALSSGNYTLTERESRQVATFNADGHPISITDRNGNTTTISYSSPGIPSAVVSSAGPIAARTATLDYPGPYGGQLTATQTSGASSRQVTWTKDASSNLTSMVDAMGRSTTFAYSGQLLTSITGPTGATISFEYQATTNRVLRVSQSNTSPGSPGTSDTRLAYPSTTQTLLARPNTNQSSPVASVPRVTYAIASSSRLV</sequence>
<evidence type="ECO:0008006" key="4">
    <source>
        <dbReference type="Google" id="ProtNLM"/>
    </source>
</evidence>
<feature type="chain" id="PRO_5045352635" description="YD repeat-containing protein" evidence="1">
    <location>
        <begin position="31"/>
        <end position="357"/>
    </location>
</feature>
<name>A0ABN1YM87_9MICO</name>
<keyword evidence="3" id="KW-1185">Reference proteome</keyword>
<gene>
    <name evidence="2" type="ORF">GCM10009640_02460</name>
</gene>